<dbReference type="PANTHER" id="PTHR18901">
    <property type="entry name" value="2-DEOXYGLUCOSE-6-PHOSPHATE PHOSPHATASE 2"/>
    <property type="match status" value="1"/>
</dbReference>
<accession>A0ABD1E9P6</accession>
<dbReference type="InterPro" id="IPR006439">
    <property type="entry name" value="HAD-SF_hydro_IA"/>
</dbReference>
<dbReference type="InterPro" id="IPR036412">
    <property type="entry name" value="HAD-like_sf"/>
</dbReference>
<name>A0ABD1E9P6_HYPHA</name>
<dbReference type="Pfam" id="PF13419">
    <property type="entry name" value="HAD_2"/>
    <property type="match status" value="1"/>
</dbReference>
<dbReference type="InterPro" id="IPR023214">
    <property type="entry name" value="HAD_sf"/>
</dbReference>
<dbReference type="InterPro" id="IPR023198">
    <property type="entry name" value="PGP-like_dom2"/>
</dbReference>
<dbReference type="PANTHER" id="PTHR18901:SF38">
    <property type="entry name" value="PSEUDOURIDINE-5'-PHOSPHATASE"/>
    <property type="match status" value="1"/>
</dbReference>
<protein>
    <recommendedName>
        <fullName evidence="3">Pseudouridine-5'-phosphatase</fullName>
    </recommendedName>
</protein>
<dbReference type="AlphaFoldDB" id="A0ABD1E9P6"/>
<evidence type="ECO:0000313" key="2">
    <source>
        <dbReference type="Proteomes" id="UP001566132"/>
    </source>
</evidence>
<dbReference type="SFLD" id="SFLDS00003">
    <property type="entry name" value="Haloacid_Dehalogenase"/>
    <property type="match status" value="1"/>
</dbReference>
<dbReference type="EMBL" id="JBDJPC010000009">
    <property type="protein sequence ID" value="KAL1491358.1"/>
    <property type="molecule type" value="Genomic_DNA"/>
</dbReference>
<proteinExistence type="predicted"/>
<keyword evidence="2" id="KW-1185">Reference proteome</keyword>
<gene>
    <name evidence="1" type="ORF">ABEB36_011966</name>
</gene>
<reference evidence="1 2" key="1">
    <citation type="submission" date="2024-05" db="EMBL/GenBank/DDBJ databases">
        <title>Genetic variation in Jamaican populations of the coffee berry borer (Hypothenemus hampei).</title>
        <authorList>
            <person name="Errbii M."/>
            <person name="Myrie A."/>
        </authorList>
    </citation>
    <scope>NUCLEOTIDE SEQUENCE [LARGE SCALE GENOMIC DNA]</scope>
    <source>
        <strain evidence="1">JA-Hopewell-2020-01-JO</strain>
        <tissue evidence="1">Whole body</tissue>
    </source>
</reference>
<evidence type="ECO:0008006" key="3">
    <source>
        <dbReference type="Google" id="ProtNLM"/>
    </source>
</evidence>
<dbReference type="SFLD" id="SFLDG01129">
    <property type="entry name" value="C1.5:_HAD__Beta-PGM__Phosphata"/>
    <property type="match status" value="1"/>
</dbReference>
<evidence type="ECO:0000313" key="1">
    <source>
        <dbReference type="EMBL" id="KAL1491358.1"/>
    </source>
</evidence>
<dbReference type="SUPFAM" id="SSF56784">
    <property type="entry name" value="HAD-like"/>
    <property type="match status" value="1"/>
</dbReference>
<dbReference type="SFLD" id="SFLDG01135">
    <property type="entry name" value="C1.5.6:_HAD__Beta-PGM__Phospha"/>
    <property type="match status" value="1"/>
</dbReference>
<dbReference type="Gene3D" id="1.10.150.240">
    <property type="entry name" value="Putative phosphatase, domain 2"/>
    <property type="match status" value="1"/>
</dbReference>
<dbReference type="InterPro" id="IPR041492">
    <property type="entry name" value="HAD_2"/>
</dbReference>
<dbReference type="NCBIfam" id="TIGR01509">
    <property type="entry name" value="HAD-SF-IA-v3"/>
    <property type="match status" value="1"/>
</dbReference>
<dbReference type="Gene3D" id="3.40.50.1000">
    <property type="entry name" value="HAD superfamily/HAD-like"/>
    <property type="match status" value="1"/>
</dbReference>
<organism evidence="1 2">
    <name type="scientific">Hypothenemus hampei</name>
    <name type="common">Coffee berry borer</name>
    <dbReference type="NCBI Taxonomy" id="57062"/>
    <lineage>
        <taxon>Eukaryota</taxon>
        <taxon>Metazoa</taxon>
        <taxon>Ecdysozoa</taxon>
        <taxon>Arthropoda</taxon>
        <taxon>Hexapoda</taxon>
        <taxon>Insecta</taxon>
        <taxon>Pterygota</taxon>
        <taxon>Neoptera</taxon>
        <taxon>Endopterygota</taxon>
        <taxon>Coleoptera</taxon>
        <taxon>Polyphaga</taxon>
        <taxon>Cucujiformia</taxon>
        <taxon>Curculionidae</taxon>
        <taxon>Scolytinae</taxon>
        <taxon>Hypothenemus</taxon>
    </lineage>
</organism>
<dbReference type="Proteomes" id="UP001566132">
    <property type="component" value="Unassembled WGS sequence"/>
</dbReference>
<dbReference type="FunFam" id="3.40.50.1000:FF:000055">
    <property type="entry name" value="Haloacid dehalogenase-like hydrolase family protein"/>
    <property type="match status" value="1"/>
</dbReference>
<sequence length="284" mass="32213">MHKHCCKTNKYHPVTHVIFDLDGTIIDSEKVYERALKKAVEECGKEYYDEFINEVKGCTENEVGKIATKTFNLDISIAEFVKKFNDHSRNYLTDLDLMPGAERLINHLHSQDIPLAIATSSNQESFELKTKKYSDLFCCFHHIVCGGSDPEVKNSKPAPDIFLIAAQRFDDNPDPSKCLIFEDSKNGMLGALAAGMQVVMTPESHVSYDVWKLATMRLDSLNYMLPELFGLPAFPQEDIATVFTDIKVDLTEVYVDFNLNMSNEIEKTEVHEMAQDDEDKNSLP</sequence>
<comment type="caution">
    <text evidence="1">The sequence shown here is derived from an EMBL/GenBank/DDBJ whole genome shotgun (WGS) entry which is preliminary data.</text>
</comment>